<keyword evidence="15" id="KW-0904">Protein phosphatase</keyword>
<evidence type="ECO:0000256" key="3">
    <source>
        <dbReference type="ARBA" id="ARBA00001946"/>
    </source>
</evidence>
<dbReference type="SUPFAM" id="SSF55874">
    <property type="entry name" value="ATPase domain of HSP90 chaperone/DNA topoisomerase II/histidine kinase"/>
    <property type="match status" value="1"/>
</dbReference>
<feature type="domain" description="HAMP" evidence="25">
    <location>
        <begin position="149"/>
        <end position="201"/>
    </location>
</feature>
<dbReference type="Gene3D" id="3.30.565.10">
    <property type="entry name" value="Histidine kinase-like ATPase, C-terminal domain"/>
    <property type="match status" value="1"/>
</dbReference>
<dbReference type="OrthoDB" id="5499837at2"/>
<dbReference type="SMART" id="SM00304">
    <property type="entry name" value="HAMP"/>
    <property type="match status" value="1"/>
</dbReference>
<dbReference type="PRINTS" id="PR00344">
    <property type="entry name" value="BCTRLSENSOR"/>
</dbReference>
<dbReference type="GO" id="GO:0005886">
    <property type="term" value="C:plasma membrane"/>
    <property type="evidence" value="ECO:0007669"/>
    <property type="project" value="UniProtKB-SubCell"/>
</dbReference>
<dbReference type="SMART" id="SM00387">
    <property type="entry name" value="HATPase_c"/>
    <property type="match status" value="1"/>
</dbReference>
<keyword evidence="7" id="KW-0597">Phosphoprotein</keyword>
<dbReference type="SUPFAM" id="SSF47384">
    <property type="entry name" value="Homodimeric domain of signal transducing histidine kinase"/>
    <property type="match status" value="1"/>
</dbReference>
<dbReference type="Proteomes" id="UP000256269">
    <property type="component" value="Unassembled WGS sequence"/>
</dbReference>
<proteinExistence type="predicted"/>
<dbReference type="EC" id="2.7.13.3" evidence="5"/>
<dbReference type="InterPro" id="IPR003661">
    <property type="entry name" value="HisK_dim/P_dom"/>
</dbReference>
<dbReference type="InterPro" id="IPR003594">
    <property type="entry name" value="HATPase_dom"/>
</dbReference>
<evidence type="ECO:0000256" key="1">
    <source>
        <dbReference type="ARBA" id="ARBA00000085"/>
    </source>
</evidence>
<evidence type="ECO:0000256" key="12">
    <source>
        <dbReference type="ARBA" id="ARBA00022801"/>
    </source>
</evidence>
<reference evidence="26 27" key="1">
    <citation type="submission" date="2018-08" db="EMBL/GenBank/DDBJ databases">
        <title>Genomic Encyclopedia of Archaeal and Bacterial Type Strains, Phase II (KMG-II): from individual species to whole genera.</title>
        <authorList>
            <person name="Goeker M."/>
        </authorList>
    </citation>
    <scope>NUCLEOTIDE SEQUENCE [LARGE SCALE GENOMIC DNA]</scope>
    <source>
        <strain evidence="26 27">DSM 45791</strain>
    </source>
</reference>
<dbReference type="SMART" id="SM00388">
    <property type="entry name" value="HisKA"/>
    <property type="match status" value="1"/>
</dbReference>
<dbReference type="InterPro" id="IPR005467">
    <property type="entry name" value="His_kinase_dom"/>
</dbReference>
<keyword evidence="6" id="KW-1003">Cell membrane</keyword>
<keyword evidence="23" id="KW-0472">Membrane</keyword>
<dbReference type="InterPro" id="IPR050980">
    <property type="entry name" value="2C_sensor_his_kinase"/>
</dbReference>
<evidence type="ECO:0000256" key="19">
    <source>
        <dbReference type="ARBA" id="ARBA00023026"/>
    </source>
</evidence>
<dbReference type="InterPro" id="IPR004358">
    <property type="entry name" value="Sig_transdc_His_kin-like_C"/>
</dbReference>
<comment type="caution">
    <text evidence="26">The sequence shown here is derived from an EMBL/GenBank/DDBJ whole genome shotgun (WGS) entry which is preliminary data.</text>
</comment>
<dbReference type="InterPro" id="IPR040868">
    <property type="entry name" value="DraK_HK_N"/>
</dbReference>
<dbReference type="Gene3D" id="1.10.287.130">
    <property type="match status" value="1"/>
</dbReference>
<dbReference type="PROSITE" id="PS50109">
    <property type="entry name" value="HIS_KIN"/>
    <property type="match status" value="1"/>
</dbReference>
<evidence type="ECO:0000259" key="24">
    <source>
        <dbReference type="PROSITE" id="PS50109"/>
    </source>
</evidence>
<evidence type="ECO:0000259" key="25">
    <source>
        <dbReference type="PROSITE" id="PS50885"/>
    </source>
</evidence>
<dbReference type="Pfam" id="PF02518">
    <property type="entry name" value="HATPase_c"/>
    <property type="match status" value="1"/>
</dbReference>
<dbReference type="InterPro" id="IPR036890">
    <property type="entry name" value="HATPase_C_sf"/>
</dbReference>
<keyword evidence="11 26" id="KW-0418">Kinase</keyword>
<comment type="cofactor">
    <cofactor evidence="3">
        <name>Mg(2+)</name>
        <dbReference type="ChEBI" id="CHEBI:18420"/>
    </cofactor>
</comment>
<comment type="cofactor">
    <cofactor evidence="2">
        <name>Mn(2+)</name>
        <dbReference type="ChEBI" id="CHEBI:29035"/>
    </cofactor>
</comment>
<keyword evidence="13" id="KW-0067">ATP-binding</keyword>
<sequence>MRKKILQAILLAVAVTGLALGGPLVYTTVLLVESNVRASLNENAARVADLLDEQYAQKHTIKVDDIRIALPKTSYLKVTGPDGSVSRTGTQTTGDVVTATANLVPSGSIELSIPADRMRRDQLSEGGLVLLLLVLSVSIGTVVATLTARRLAEPLQHVAERATRLGAGDFRPDARRHGVQELDALAEALDTSAAALAQLVTRERELVGDVSHQLRSRLTALQLRLEALAMHPEEETAAEAGAALEQADRLAEVLDELLAAARAARAMGAEPLELATELPVIVEEWRQRLRAEGRLLRMKVPDSLVVRATPARLREAIGVLLDNALQHGDGTVTVAARVSEGTAVIEVSDAGLGVPDELAGHIFERGVSGHGSTGVGLALARALVDADGGRMQLATARPATFVIFLPVPKSDDLLAGVGWRADPGPR</sequence>
<evidence type="ECO:0000256" key="13">
    <source>
        <dbReference type="ARBA" id="ARBA00022840"/>
    </source>
</evidence>
<dbReference type="CDD" id="cd00075">
    <property type="entry name" value="HATPase"/>
    <property type="match status" value="1"/>
</dbReference>
<evidence type="ECO:0000256" key="6">
    <source>
        <dbReference type="ARBA" id="ARBA00022475"/>
    </source>
</evidence>
<evidence type="ECO:0000256" key="14">
    <source>
        <dbReference type="ARBA" id="ARBA00022842"/>
    </source>
</evidence>
<keyword evidence="17" id="KW-0902">Two-component regulatory system</keyword>
<gene>
    <name evidence="26" type="ORF">BCF44_101791</name>
</gene>
<dbReference type="EMBL" id="QUNO01000001">
    <property type="protein sequence ID" value="REH55765.1"/>
    <property type="molecule type" value="Genomic_DNA"/>
</dbReference>
<comment type="subcellular location">
    <subcellularLocation>
        <location evidence="4">Cell membrane</location>
        <topology evidence="4">Multi-pass membrane protein</topology>
    </subcellularLocation>
</comment>
<comment type="catalytic activity">
    <reaction evidence="1">
        <text>ATP + protein L-histidine = ADP + protein N-phospho-L-histidine.</text>
        <dbReference type="EC" id="2.7.13.3"/>
    </reaction>
</comment>
<feature type="domain" description="Histidine kinase" evidence="24">
    <location>
        <begin position="209"/>
        <end position="409"/>
    </location>
</feature>
<keyword evidence="8" id="KW-0808">Transferase</keyword>
<organism evidence="26 27">
    <name type="scientific">Kutzneria buriramensis</name>
    <dbReference type="NCBI Taxonomy" id="1045776"/>
    <lineage>
        <taxon>Bacteria</taxon>
        <taxon>Bacillati</taxon>
        <taxon>Actinomycetota</taxon>
        <taxon>Actinomycetes</taxon>
        <taxon>Pseudonocardiales</taxon>
        <taxon>Pseudonocardiaceae</taxon>
        <taxon>Kutzneria</taxon>
    </lineage>
</organism>
<name>A0A3E0IC70_9PSEU</name>
<evidence type="ECO:0000313" key="27">
    <source>
        <dbReference type="Proteomes" id="UP000256269"/>
    </source>
</evidence>
<evidence type="ECO:0000256" key="15">
    <source>
        <dbReference type="ARBA" id="ARBA00022912"/>
    </source>
</evidence>
<keyword evidence="27" id="KW-1185">Reference proteome</keyword>
<keyword evidence="20" id="KW-0464">Manganese</keyword>
<evidence type="ECO:0000256" key="4">
    <source>
        <dbReference type="ARBA" id="ARBA00004651"/>
    </source>
</evidence>
<evidence type="ECO:0000256" key="9">
    <source>
        <dbReference type="ARBA" id="ARBA00022692"/>
    </source>
</evidence>
<evidence type="ECO:0000256" key="18">
    <source>
        <dbReference type="ARBA" id="ARBA00023016"/>
    </source>
</evidence>
<dbReference type="PANTHER" id="PTHR44936:SF9">
    <property type="entry name" value="SENSOR PROTEIN CREC"/>
    <property type="match status" value="1"/>
</dbReference>
<protein>
    <recommendedName>
        <fullName evidence="21">Signal transduction histidine-protein kinase/phosphatase MprB</fullName>
        <ecNumber evidence="5">2.7.13.3</ecNumber>
    </recommendedName>
    <alternativeName>
        <fullName evidence="22">Mycobacterial persistence regulator B</fullName>
    </alternativeName>
</protein>
<evidence type="ECO:0000256" key="5">
    <source>
        <dbReference type="ARBA" id="ARBA00012438"/>
    </source>
</evidence>
<dbReference type="PROSITE" id="PS50885">
    <property type="entry name" value="HAMP"/>
    <property type="match status" value="1"/>
</dbReference>
<keyword evidence="19" id="KW-0843">Virulence</keyword>
<keyword evidence="12" id="KW-0378">Hydrolase</keyword>
<evidence type="ECO:0000256" key="7">
    <source>
        <dbReference type="ARBA" id="ARBA00022553"/>
    </source>
</evidence>
<dbReference type="PANTHER" id="PTHR44936">
    <property type="entry name" value="SENSOR PROTEIN CREC"/>
    <property type="match status" value="1"/>
</dbReference>
<evidence type="ECO:0000256" key="8">
    <source>
        <dbReference type="ARBA" id="ARBA00022679"/>
    </source>
</evidence>
<dbReference type="InterPro" id="IPR003660">
    <property type="entry name" value="HAMP_dom"/>
</dbReference>
<evidence type="ECO:0000256" key="22">
    <source>
        <dbReference type="ARBA" id="ARBA00041776"/>
    </source>
</evidence>
<dbReference type="InterPro" id="IPR036097">
    <property type="entry name" value="HisK_dim/P_sf"/>
</dbReference>
<evidence type="ECO:0000313" key="26">
    <source>
        <dbReference type="EMBL" id="REH55765.1"/>
    </source>
</evidence>
<accession>A0A3E0IC70</accession>
<dbReference type="RefSeq" id="WP_116172619.1">
    <property type="nucleotide sequence ID" value="NZ_CP144375.1"/>
</dbReference>
<evidence type="ECO:0000256" key="21">
    <source>
        <dbReference type="ARBA" id="ARBA00040454"/>
    </source>
</evidence>
<keyword evidence="14" id="KW-0460">Magnesium</keyword>
<keyword evidence="16 23" id="KW-1133">Transmembrane helix</keyword>
<dbReference type="GO" id="GO:0000155">
    <property type="term" value="F:phosphorelay sensor kinase activity"/>
    <property type="evidence" value="ECO:0007669"/>
    <property type="project" value="InterPro"/>
</dbReference>
<evidence type="ECO:0000256" key="2">
    <source>
        <dbReference type="ARBA" id="ARBA00001936"/>
    </source>
</evidence>
<dbReference type="Pfam" id="PF18092">
    <property type="entry name" value="DraK_HK_N"/>
    <property type="match status" value="1"/>
</dbReference>
<evidence type="ECO:0000256" key="11">
    <source>
        <dbReference type="ARBA" id="ARBA00022777"/>
    </source>
</evidence>
<evidence type="ECO:0000256" key="23">
    <source>
        <dbReference type="SAM" id="Phobius"/>
    </source>
</evidence>
<keyword evidence="10" id="KW-0547">Nucleotide-binding</keyword>
<evidence type="ECO:0000256" key="20">
    <source>
        <dbReference type="ARBA" id="ARBA00023211"/>
    </source>
</evidence>
<evidence type="ECO:0000256" key="17">
    <source>
        <dbReference type="ARBA" id="ARBA00023012"/>
    </source>
</evidence>
<keyword evidence="18" id="KW-0346">Stress response</keyword>
<dbReference type="Pfam" id="PF00672">
    <property type="entry name" value="HAMP"/>
    <property type="match status" value="1"/>
</dbReference>
<dbReference type="GO" id="GO:0005524">
    <property type="term" value="F:ATP binding"/>
    <property type="evidence" value="ECO:0007669"/>
    <property type="project" value="UniProtKB-KW"/>
</dbReference>
<dbReference type="Pfam" id="PF00512">
    <property type="entry name" value="HisKA"/>
    <property type="match status" value="1"/>
</dbReference>
<feature type="transmembrane region" description="Helical" evidence="23">
    <location>
        <begin position="128"/>
        <end position="148"/>
    </location>
</feature>
<keyword evidence="9 23" id="KW-0812">Transmembrane</keyword>
<dbReference type="GO" id="GO:0004721">
    <property type="term" value="F:phosphoprotein phosphatase activity"/>
    <property type="evidence" value="ECO:0007669"/>
    <property type="project" value="UniProtKB-KW"/>
</dbReference>
<dbReference type="AlphaFoldDB" id="A0A3E0IC70"/>
<evidence type="ECO:0000256" key="10">
    <source>
        <dbReference type="ARBA" id="ARBA00022741"/>
    </source>
</evidence>
<evidence type="ECO:0000256" key="16">
    <source>
        <dbReference type="ARBA" id="ARBA00022989"/>
    </source>
</evidence>